<dbReference type="PANTHER" id="PTHR43792:SF16">
    <property type="entry name" value="N-ACETYLTRANSFERASE DOMAIN-CONTAINING PROTEIN"/>
    <property type="match status" value="1"/>
</dbReference>
<feature type="domain" description="N-acetyltransferase" evidence="1">
    <location>
        <begin position="19"/>
        <end position="169"/>
    </location>
</feature>
<dbReference type="EMBL" id="JACOOU010000009">
    <property type="protein sequence ID" value="MBC5674191.1"/>
    <property type="molecule type" value="Genomic_DNA"/>
</dbReference>
<dbReference type="InterPro" id="IPR000182">
    <property type="entry name" value="GNAT_dom"/>
</dbReference>
<evidence type="ECO:0000313" key="2">
    <source>
        <dbReference type="EMBL" id="MBC5674191.1"/>
    </source>
</evidence>
<dbReference type="InterPro" id="IPR016181">
    <property type="entry name" value="Acyl_CoA_acyltransferase"/>
</dbReference>
<sequence>MRIEDYFDDNDVFAEDKKFILKKLSENDKEDFMKLQMDVSSIKKAYEINDFYEFSWSSFLHDKDLNLSLFSKDTGVYLGRLMLKNLSADKQEIGIDIVEDYRRKGIGSAAVCLLMKHAKEVSGADWFEIRIYSDNIASINMFKKLGAVEADREDSEFIKIMKVMEKSLRKDEIERSKRKYSDLFGREEGRKILLFNLKALD</sequence>
<gene>
    <name evidence="2" type="ORF">H8S76_18240</name>
</gene>
<dbReference type="PROSITE" id="PS51186">
    <property type="entry name" value="GNAT"/>
    <property type="match status" value="1"/>
</dbReference>
<accession>A0ABR7FIF4</accession>
<name>A0ABR7FIF4_9FIRM</name>
<dbReference type="Pfam" id="PF13302">
    <property type="entry name" value="Acetyltransf_3"/>
    <property type="match status" value="1"/>
</dbReference>
<dbReference type="InterPro" id="IPR051531">
    <property type="entry name" value="N-acetyltransferase"/>
</dbReference>
<comment type="caution">
    <text evidence="2">The sequence shown here is derived from an EMBL/GenBank/DDBJ whole genome shotgun (WGS) entry which is preliminary data.</text>
</comment>
<keyword evidence="3" id="KW-1185">Reference proteome</keyword>
<evidence type="ECO:0000259" key="1">
    <source>
        <dbReference type="PROSITE" id="PS51186"/>
    </source>
</evidence>
<dbReference type="PANTHER" id="PTHR43792">
    <property type="entry name" value="GNAT FAMILY, PUTATIVE (AFU_ORTHOLOGUE AFUA_3G00765)-RELATED-RELATED"/>
    <property type="match status" value="1"/>
</dbReference>
<dbReference type="SUPFAM" id="SSF55729">
    <property type="entry name" value="Acyl-CoA N-acyltransferases (Nat)"/>
    <property type="match status" value="1"/>
</dbReference>
<evidence type="ECO:0000313" key="3">
    <source>
        <dbReference type="Proteomes" id="UP000654573"/>
    </source>
</evidence>
<protein>
    <submittedName>
        <fullName evidence="2">GNAT family N-acetyltransferase</fullName>
    </submittedName>
</protein>
<organism evidence="2 3">
    <name type="scientific">Blautia celeris</name>
    <dbReference type="NCBI Taxonomy" id="2763026"/>
    <lineage>
        <taxon>Bacteria</taxon>
        <taxon>Bacillati</taxon>
        <taxon>Bacillota</taxon>
        <taxon>Clostridia</taxon>
        <taxon>Lachnospirales</taxon>
        <taxon>Lachnospiraceae</taxon>
        <taxon>Blautia</taxon>
    </lineage>
</organism>
<dbReference type="Proteomes" id="UP000654573">
    <property type="component" value="Unassembled WGS sequence"/>
</dbReference>
<dbReference type="Gene3D" id="3.40.630.30">
    <property type="match status" value="1"/>
</dbReference>
<proteinExistence type="predicted"/>
<reference evidence="2 3" key="1">
    <citation type="submission" date="2020-08" db="EMBL/GenBank/DDBJ databases">
        <title>Genome public.</title>
        <authorList>
            <person name="Liu C."/>
            <person name="Sun Q."/>
        </authorList>
    </citation>
    <scope>NUCLEOTIDE SEQUENCE [LARGE SCALE GENOMIC DNA]</scope>
    <source>
        <strain evidence="2 3">NSJ-34</strain>
    </source>
</reference>
<dbReference type="RefSeq" id="WP_103733287.1">
    <property type="nucleotide sequence ID" value="NZ_JACOOU010000009.1"/>
</dbReference>